<dbReference type="Gene3D" id="3.80.10.10">
    <property type="entry name" value="Ribonuclease Inhibitor"/>
    <property type="match status" value="1"/>
</dbReference>
<dbReference type="Proteomes" id="UP000024404">
    <property type="component" value="Unassembled WGS sequence"/>
</dbReference>
<evidence type="ECO:0000256" key="3">
    <source>
        <dbReference type="ARBA" id="ARBA00023212"/>
    </source>
</evidence>
<dbReference type="GO" id="GO:0030239">
    <property type="term" value="P:myofibril assembly"/>
    <property type="evidence" value="ECO:0007669"/>
    <property type="project" value="TreeGrafter"/>
</dbReference>
<comment type="subcellular location">
    <subcellularLocation>
        <location evidence="1">Cytoplasm</location>
        <location evidence="1">Cytoskeleton</location>
    </subcellularLocation>
</comment>
<dbReference type="GO" id="GO:0005856">
    <property type="term" value="C:cytoskeleton"/>
    <property type="evidence" value="ECO:0007669"/>
    <property type="project" value="UniProtKB-SubCell"/>
</dbReference>
<dbReference type="PANTHER" id="PTHR10901">
    <property type="entry name" value="TROPOMODULIN"/>
    <property type="match status" value="1"/>
</dbReference>
<evidence type="ECO:0000256" key="1">
    <source>
        <dbReference type="ARBA" id="ARBA00004245"/>
    </source>
</evidence>
<dbReference type="GO" id="GO:0051694">
    <property type="term" value="P:pointed-end actin filament capping"/>
    <property type="evidence" value="ECO:0007669"/>
    <property type="project" value="InterPro"/>
</dbReference>
<organism evidence="4 5">
    <name type="scientific">Onchocerca volvulus</name>
    <dbReference type="NCBI Taxonomy" id="6282"/>
    <lineage>
        <taxon>Eukaryota</taxon>
        <taxon>Metazoa</taxon>
        <taxon>Ecdysozoa</taxon>
        <taxon>Nematoda</taxon>
        <taxon>Chromadorea</taxon>
        <taxon>Rhabditida</taxon>
        <taxon>Spirurina</taxon>
        <taxon>Spiruromorpha</taxon>
        <taxon>Filarioidea</taxon>
        <taxon>Onchocercidae</taxon>
        <taxon>Onchocerca</taxon>
    </lineage>
</organism>
<dbReference type="InterPro" id="IPR032675">
    <property type="entry name" value="LRR_dom_sf"/>
</dbReference>
<keyword evidence="2" id="KW-0963">Cytoplasm</keyword>
<keyword evidence="3" id="KW-0206">Cytoskeleton</keyword>
<proteinExistence type="predicted"/>
<dbReference type="GO" id="GO:0030016">
    <property type="term" value="C:myofibril"/>
    <property type="evidence" value="ECO:0007669"/>
    <property type="project" value="TreeGrafter"/>
</dbReference>
<keyword evidence="5" id="KW-1185">Reference proteome</keyword>
<protein>
    <recommendedName>
        <fullName evidence="6">Tropomodulin</fullName>
    </recommendedName>
</protein>
<evidence type="ECO:0000313" key="4">
    <source>
        <dbReference type="EnsemblMetazoa" id="OVOC5929.1"/>
    </source>
</evidence>
<dbReference type="GO" id="GO:0007015">
    <property type="term" value="P:actin filament organization"/>
    <property type="evidence" value="ECO:0007669"/>
    <property type="project" value="TreeGrafter"/>
</dbReference>
<dbReference type="EnsemblMetazoa" id="OVOC5929.1">
    <property type="protein sequence ID" value="OVOC5929.1"/>
    <property type="gene ID" value="WBGene00242738"/>
</dbReference>
<dbReference type="AlphaFoldDB" id="A0A8R1XXS5"/>
<evidence type="ECO:0000256" key="2">
    <source>
        <dbReference type="ARBA" id="ARBA00022490"/>
    </source>
</evidence>
<dbReference type="PANTHER" id="PTHR10901:SF6">
    <property type="entry name" value="TROPOMODULIN, ISOFORM N"/>
    <property type="match status" value="1"/>
</dbReference>
<accession>A0A8R1XXS5</accession>
<dbReference type="Pfam" id="PF03250">
    <property type="entry name" value="Tropomodulin"/>
    <property type="match status" value="1"/>
</dbReference>
<dbReference type="InterPro" id="IPR004934">
    <property type="entry name" value="TMOD"/>
</dbReference>
<evidence type="ECO:0008006" key="6">
    <source>
        <dbReference type="Google" id="ProtNLM"/>
    </source>
</evidence>
<dbReference type="OMA" id="FAPELEX"/>
<evidence type="ECO:0000313" key="5">
    <source>
        <dbReference type="Proteomes" id="UP000024404"/>
    </source>
</evidence>
<sequence length="133" mass="14847">MEMPVELDLDDEDDLDGALHEAPEKDLVDLAGILGMHNLLNQSQYYNALKGKGQDETTGTTFSGVVRVFEAKVLPDEPENDTDVDECTRKLEANDEMVTEININNMKRISKERIRALIKASCASKHIKKLSIS</sequence>
<name>A0A8R1XXS5_ONCVO</name>
<reference evidence="4" key="2">
    <citation type="submission" date="2022-06" db="UniProtKB">
        <authorList>
            <consortium name="EnsemblMetazoa"/>
        </authorList>
    </citation>
    <scope>IDENTIFICATION</scope>
</reference>
<reference evidence="5" key="1">
    <citation type="submission" date="2013-10" db="EMBL/GenBank/DDBJ databases">
        <title>Genome sequencing of Onchocerca volvulus.</title>
        <authorList>
            <person name="Cotton J."/>
            <person name="Tsai J."/>
            <person name="Stanley E."/>
            <person name="Tracey A."/>
            <person name="Holroyd N."/>
            <person name="Lustigman S."/>
            <person name="Berriman M."/>
        </authorList>
    </citation>
    <scope>NUCLEOTIDE SEQUENCE</scope>
</reference>
<dbReference type="GO" id="GO:0005523">
    <property type="term" value="F:tropomyosin binding"/>
    <property type="evidence" value="ECO:0007669"/>
    <property type="project" value="InterPro"/>
</dbReference>
<dbReference type="EMBL" id="CMVM020000163">
    <property type="status" value="NOT_ANNOTATED_CDS"/>
    <property type="molecule type" value="Genomic_DNA"/>
</dbReference>